<dbReference type="AlphaFoldDB" id="A0A369JZY1"/>
<protein>
    <submittedName>
        <fullName evidence="2">Uncharacterized protein</fullName>
    </submittedName>
</protein>
<sequence length="573" mass="61341">MSSECTRPDTPSPSSKPTPETSPDASRETAIHIQAVLPPTVTAHVYAPLGACTRIREIEKEIAAAFRTHMASAVFRTLADFDMTRLLLEGEQADVIRYHVFTCGKGKEMLPPPALREVLVRLAGPFPAVFSIYYVSGGELEIMRMSAGAGGRGGGDAYKGGGGDVIGGGDSGDEKQGGQGDGDEDGTAEDGTAEDDGVDNRGSRGGGNGGDNNENRGGHSHGGVGEGGDGGGKSGGGGGGSGNAGSLGHLSFSSTAYIKVGNTFKQRIGFSEVIRIQKDENDFFHVGVERFELMAASSATCLQRNSYHFTDFRIAIHPCSTKPRYVITLNTDPPCTSPLRPLETQTQTIERKSLLGTVLGLLPAGIPTAINASYERAEASMFPQRTETYVWEEGHGGRGWVYGVTKENIREQMFRLPTSEVPPTRPPSVSFKYLAPWPKALKVSTCCVWTIQDPRSSTTSLCQRIAHVGVASMPLDLTLYMTKGTLGDIGLDSGPTVLPTSGDLVNFGELVSEENGQKFAELAPEDERHLVQAKMGACATIPESWLEESDRGLIPKESLTQQLRKLLLRKKWF</sequence>
<dbReference type="Proteomes" id="UP000076154">
    <property type="component" value="Unassembled WGS sequence"/>
</dbReference>
<gene>
    <name evidence="2" type="ORF">Hypma_002230</name>
</gene>
<evidence type="ECO:0000313" key="3">
    <source>
        <dbReference type="Proteomes" id="UP000076154"/>
    </source>
</evidence>
<accession>A0A369JZY1</accession>
<proteinExistence type="predicted"/>
<feature type="compositionally biased region" description="Gly residues" evidence="1">
    <location>
        <begin position="220"/>
        <end position="242"/>
    </location>
</feature>
<dbReference type="EMBL" id="LUEZ02000013">
    <property type="protein sequence ID" value="RDB27921.1"/>
    <property type="molecule type" value="Genomic_DNA"/>
</dbReference>
<name>A0A369JZY1_HYPMA</name>
<feature type="region of interest" description="Disordered" evidence="1">
    <location>
        <begin position="1"/>
        <end position="27"/>
    </location>
</feature>
<feature type="compositionally biased region" description="Acidic residues" evidence="1">
    <location>
        <begin position="181"/>
        <end position="197"/>
    </location>
</feature>
<reference evidence="2" key="1">
    <citation type="submission" date="2018-04" db="EMBL/GenBank/DDBJ databases">
        <title>Whole genome sequencing of Hypsizygus marmoreus.</title>
        <authorList>
            <person name="Choi I.-G."/>
            <person name="Min B."/>
            <person name="Kim J.-G."/>
            <person name="Kim S."/>
            <person name="Oh Y.-L."/>
            <person name="Kong W.-S."/>
            <person name="Park H."/>
            <person name="Jeong J."/>
            <person name="Song E.-S."/>
        </authorList>
    </citation>
    <scope>NUCLEOTIDE SEQUENCE [LARGE SCALE GENOMIC DNA]</scope>
    <source>
        <strain evidence="2">51987-8</strain>
    </source>
</reference>
<organism evidence="2 3">
    <name type="scientific">Hypsizygus marmoreus</name>
    <name type="common">White beech mushroom</name>
    <name type="synonym">Agaricus marmoreus</name>
    <dbReference type="NCBI Taxonomy" id="39966"/>
    <lineage>
        <taxon>Eukaryota</taxon>
        <taxon>Fungi</taxon>
        <taxon>Dikarya</taxon>
        <taxon>Basidiomycota</taxon>
        <taxon>Agaricomycotina</taxon>
        <taxon>Agaricomycetes</taxon>
        <taxon>Agaricomycetidae</taxon>
        <taxon>Agaricales</taxon>
        <taxon>Tricholomatineae</taxon>
        <taxon>Lyophyllaceae</taxon>
        <taxon>Hypsizygus</taxon>
    </lineage>
</organism>
<comment type="caution">
    <text evidence="2">The sequence shown here is derived from an EMBL/GenBank/DDBJ whole genome shotgun (WGS) entry which is preliminary data.</text>
</comment>
<evidence type="ECO:0000313" key="2">
    <source>
        <dbReference type="EMBL" id="RDB27921.1"/>
    </source>
</evidence>
<feature type="compositionally biased region" description="Gly residues" evidence="1">
    <location>
        <begin position="160"/>
        <end position="170"/>
    </location>
</feature>
<keyword evidence="3" id="KW-1185">Reference proteome</keyword>
<feature type="region of interest" description="Disordered" evidence="1">
    <location>
        <begin position="160"/>
        <end position="242"/>
    </location>
</feature>
<evidence type="ECO:0000256" key="1">
    <source>
        <dbReference type="SAM" id="MobiDB-lite"/>
    </source>
</evidence>
<dbReference type="InParanoid" id="A0A369JZY1"/>